<keyword evidence="3 10" id="KW-0732">Signal</keyword>
<dbReference type="Pfam" id="PF01735">
    <property type="entry name" value="PLA2_B"/>
    <property type="match status" value="1"/>
</dbReference>
<dbReference type="EMBL" id="CP069114">
    <property type="protein sequence ID" value="QSS64493.1"/>
    <property type="molecule type" value="Genomic_DNA"/>
</dbReference>
<comment type="similarity">
    <text evidence="1 10">Belongs to the lysophospholipase family.</text>
</comment>
<evidence type="ECO:0000313" key="13">
    <source>
        <dbReference type="Proteomes" id="UP000663671"/>
    </source>
</evidence>
<protein>
    <recommendedName>
        <fullName evidence="2 10">Lysophospholipase</fullName>
        <ecNumber evidence="2 10">3.1.1.5</ecNumber>
    </recommendedName>
</protein>
<dbReference type="CDD" id="cd07203">
    <property type="entry name" value="cPLA2_Fungal_PLB"/>
    <property type="match status" value="1"/>
</dbReference>
<accession>A0A8A1MIK0</accession>
<feature type="chain" id="PRO_5034370860" description="Lysophospholipase" evidence="10">
    <location>
        <begin position="23"/>
        <end position="643"/>
    </location>
</feature>
<name>A0A8A1MIK0_AJECA</name>
<reference evidence="12" key="1">
    <citation type="submission" date="2021-01" db="EMBL/GenBank/DDBJ databases">
        <title>Chromosome-level genome assembly of a human fungal pathogen reveals clustering of transcriptionally co-regulated genes.</title>
        <authorList>
            <person name="Voorhies M."/>
            <person name="Cohen S."/>
            <person name="Shea T.P."/>
            <person name="Petrus S."/>
            <person name="Munoz J.F."/>
            <person name="Poplawski S."/>
            <person name="Goldman W.E."/>
            <person name="Michael T."/>
            <person name="Cuomo C.A."/>
            <person name="Sil A."/>
            <person name="Beyhan S."/>
        </authorList>
    </citation>
    <scope>NUCLEOTIDE SEQUENCE</scope>
    <source>
        <strain evidence="12">WU24</strain>
    </source>
</reference>
<dbReference type="SUPFAM" id="SSF52151">
    <property type="entry name" value="FabD/lysophospholipase-like"/>
    <property type="match status" value="1"/>
</dbReference>
<feature type="domain" description="PLA2c" evidence="11">
    <location>
        <begin position="49"/>
        <end position="595"/>
    </location>
</feature>
<evidence type="ECO:0000256" key="4">
    <source>
        <dbReference type="ARBA" id="ARBA00022801"/>
    </source>
</evidence>
<dbReference type="GO" id="GO:0046475">
    <property type="term" value="P:glycerophospholipid catabolic process"/>
    <property type="evidence" value="ECO:0007669"/>
    <property type="project" value="TreeGrafter"/>
</dbReference>
<evidence type="ECO:0000256" key="1">
    <source>
        <dbReference type="ARBA" id="ARBA00008780"/>
    </source>
</evidence>
<keyword evidence="6 9" id="KW-0443">Lipid metabolism</keyword>
<dbReference type="AlphaFoldDB" id="A0A8A1MIK0"/>
<evidence type="ECO:0000256" key="3">
    <source>
        <dbReference type="ARBA" id="ARBA00022729"/>
    </source>
</evidence>
<dbReference type="PANTHER" id="PTHR10728">
    <property type="entry name" value="CYTOSOLIC PHOSPHOLIPASE A2"/>
    <property type="match status" value="1"/>
</dbReference>
<evidence type="ECO:0000256" key="8">
    <source>
        <dbReference type="ARBA" id="ARBA00049531"/>
    </source>
</evidence>
<keyword evidence="7" id="KW-0325">Glycoprotein</keyword>
<dbReference type="FunFam" id="3.40.1090.10:FF:000010">
    <property type="entry name" value="Lysophospholipase"/>
    <property type="match status" value="1"/>
</dbReference>
<dbReference type="InterPro" id="IPR002642">
    <property type="entry name" value="LysoPLipase_cat_dom"/>
</dbReference>
<dbReference type="GO" id="GO:0005829">
    <property type="term" value="C:cytosol"/>
    <property type="evidence" value="ECO:0007669"/>
    <property type="project" value="TreeGrafter"/>
</dbReference>
<gene>
    <name evidence="12" type="primary">PLB1</name>
    <name evidence="12" type="ORF">I7I51_01561</name>
</gene>
<dbReference type="SMART" id="SM00022">
    <property type="entry name" value="PLAc"/>
    <property type="match status" value="1"/>
</dbReference>
<dbReference type="OrthoDB" id="4084751at2759"/>
<evidence type="ECO:0000313" key="12">
    <source>
        <dbReference type="EMBL" id="QSS64493.1"/>
    </source>
</evidence>
<feature type="signal peptide" evidence="10">
    <location>
        <begin position="1"/>
        <end position="22"/>
    </location>
</feature>
<keyword evidence="5 9" id="KW-0442">Lipid degradation</keyword>
<dbReference type="EC" id="3.1.1.5" evidence="2 10"/>
<dbReference type="PANTHER" id="PTHR10728:SF33">
    <property type="entry name" value="LYSOPHOSPHOLIPASE 1-RELATED"/>
    <property type="match status" value="1"/>
</dbReference>
<dbReference type="GO" id="GO:0004622">
    <property type="term" value="F:phosphatidylcholine lysophospholipase activity"/>
    <property type="evidence" value="ECO:0007669"/>
    <property type="project" value="UniProtKB-EC"/>
</dbReference>
<evidence type="ECO:0000259" key="11">
    <source>
        <dbReference type="PROSITE" id="PS51210"/>
    </source>
</evidence>
<evidence type="ECO:0000256" key="2">
    <source>
        <dbReference type="ARBA" id="ARBA00013274"/>
    </source>
</evidence>
<evidence type="ECO:0000256" key="10">
    <source>
        <dbReference type="RuleBase" id="RU362103"/>
    </source>
</evidence>
<dbReference type="GO" id="GO:0005783">
    <property type="term" value="C:endoplasmic reticulum"/>
    <property type="evidence" value="ECO:0007669"/>
    <property type="project" value="TreeGrafter"/>
</dbReference>
<keyword evidence="4 9" id="KW-0378">Hydrolase</keyword>
<dbReference type="Proteomes" id="UP000663671">
    <property type="component" value="Chromosome 1"/>
</dbReference>
<dbReference type="PROSITE" id="PS51210">
    <property type="entry name" value="PLA2C"/>
    <property type="match status" value="1"/>
</dbReference>
<comment type="catalytic activity">
    <reaction evidence="8 10">
        <text>a 1-acyl-sn-glycero-3-phosphocholine + H2O = sn-glycerol 3-phosphocholine + a fatty acid + H(+)</text>
        <dbReference type="Rhea" id="RHEA:15177"/>
        <dbReference type="ChEBI" id="CHEBI:15377"/>
        <dbReference type="ChEBI" id="CHEBI:15378"/>
        <dbReference type="ChEBI" id="CHEBI:16870"/>
        <dbReference type="ChEBI" id="CHEBI:28868"/>
        <dbReference type="ChEBI" id="CHEBI:58168"/>
        <dbReference type="EC" id="3.1.1.5"/>
    </reaction>
</comment>
<dbReference type="Gene3D" id="3.40.1090.10">
    <property type="entry name" value="Cytosolic phospholipase A2 catalytic domain"/>
    <property type="match status" value="1"/>
</dbReference>
<proteinExistence type="inferred from homology"/>
<dbReference type="GO" id="GO:0004623">
    <property type="term" value="F:phospholipase A2 activity"/>
    <property type="evidence" value="ECO:0007669"/>
    <property type="project" value="TreeGrafter"/>
</dbReference>
<evidence type="ECO:0000256" key="7">
    <source>
        <dbReference type="ARBA" id="ARBA00023180"/>
    </source>
</evidence>
<dbReference type="VEuPathDB" id="FungiDB:I7I51_01561"/>
<evidence type="ECO:0000256" key="6">
    <source>
        <dbReference type="ARBA" id="ARBA00023098"/>
    </source>
</evidence>
<evidence type="ECO:0000256" key="5">
    <source>
        <dbReference type="ARBA" id="ARBA00022963"/>
    </source>
</evidence>
<organism evidence="12 13">
    <name type="scientific">Ajellomyces capsulatus</name>
    <name type="common">Darling's disease fungus</name>
    <name type="synonym">Histoplasma capsulatum</name>
    <dbReference type="NCBI Taxonomy" id="5037"/>
    <lineage>
        <taxon>Eukaryota</taxon>
        <taxon>Fungi</taxon>
        <taxon>Dikarya</taxon>
        <taxon>Ascomycota</taxon>
        <taxon>Pezizomycotina</taxon>
        <taxon>Eurotiomycetes</taxon>
        <taxon>Eurotiomycetidae</taxon>
        <taxon>Onygenales</taxon>
        <taxon>Ajellomycetaceae</taxon>
        <taxon>Histoplasma</taxon>
    </lineage>
</organism>
<evidence type="ECO:0000256" key="9">
    <source>
        <dbReference type="PROSITE-ProRule" id="PRU00555"/>
    </source>
</evidence>
<sequence>MRADLIALWTTIIGTYSSLAAAVAPESIQALSVRALPNAPDGYTPAEASCGESRPTVRSAASLSQNENLWLEKRRQKATDAMKDFFGRVTIAGFDARSYIENNAKNISALPNVGIAVSGGGYRALMNGGGALKAFDSRTKNSTGPGQLGGLLQSATYLSGLSGGGWLVGSLYINNLTSVSELEADEDGSVWEFNNSILEGPTWKGIKLLNTIDYYKEIYDAVEGKKQAGFDVSLTDYWGRALSYQLIDAPEGGPAYTWSSISLGQDFKDGNMPLPILVADGRNPGELFIGGNATVFEFNPWEFGTFDPTIFGFMPLELLGSKFESGSLPRSEPCVRGFDNAGYVMGTSSSLFNQFLLNLNGVDIPGFVKDAFESILESIGRSNNDIAAYDPNPFFHYSNHTSPFAKEKSLNLVDGGEDLQNIPLHPLIQPERHVDVIFAVDSSADNKFNWPNGTALVATYERSITSSIANGTVFPAVPDVNTFVNLGLNKKPTFFGCDSANMTGPSPLIVYIPNSPYVAFSNASTFQMEYSDSQRFEIIQNGYSVATMGNGTVDSDWPTCVGCAMLSRSFERTNTQVPEACKKCFKTHCWDGRINSTVPSVYEPGLLLGPLKTTSIASSSIAPYSFTLLIAVGVAEMLLQLST</sequence>
<dbReference type="InterPro" id="IPR016035">
    <property type="entry name" value="Acyl_Trfase/lysoPLipase"/>
</dbReference>